<evidence type="ECO:0000313" key="2">
    <source>
        <dbReference type="Proteomes" id="UP000276133"/>
    </source>
</evidence>
<keyword evidence="2" id="KW-1185">Reference proteome</keyword>
<organism evidence="1 2">
    <name type="scientific">Brachionus plicatilis</name>
    <name type="common">Marine rotifer</name>
    <name type="synonym">Brachionus muelleri</name>
    <dbReference type="NCBI Taxonomy" id="10195"/>
    <lineage>
        <taxon>Eukaryota</taxon>
        <taxon>Metazoa</taxon>
        <taxon>Spiralia</taxon>
        <taxon>Gnathifera</taxon>
        <taxon>Rotifera</taxon>
        <taxon>Eurotatoria</taxon>
        <taxon>Monogononta</taxon>
        <taxon>Pseudotrocha</taxon>
        <taxon>Ploima</taxon>
        <taxon>Brachionidae</taxon>
        <taxon>Brachionus</taxon>
    </lineage>
</organism>
<reference evidence="1 2" key="1">
    <citation type="journal article" date="2018" name="Sci. Rep.">
        <title>Genomic signatures of local adaptation to the degree of environmental predictability in rotifers.</title>
        <authorList>
            <person name="Franch-Gras L."/>
            <person name="Hahn C."/>
            <person name="Garcia-Roger E.M."/>
            <person name="Carmona M.J."/>
            <person name="Serra M."/>
            <person name="Gomez A."/>
        </authorList>
    </citation>
    <scope>NUCLEOTIDE SEQUENCE [LARGE SCALE GENOMIC DNA]</scope>
    <source>
        <strain evidence="1">HYR1</strain>
    </source>
</reference>
<feature type="non-terminal residue" evidence="1">
    <location>
        <position position="1"/>
    </location>
</feature>
<protein>
    <submittedName>
        <fullName evidence="1">Uncharacterized protein</fullName>
    </submittedName>
</protein>
<evidence type="ECO:0000313" key="1">
    <source>
        <dbReference type="EMBL" id="RNA43197.1"/>
    </source>
</evidence>
<name>A0A3M7T5I7_BRAPC</name>
<dbReference type="Proteomes" id="UP000276133">
    <property type="component" value="Unassembled WGS sequence"/>
</dbReference>
<sequence length="98" mass="11699">FIFEILSLKEQQLFKRFAFFGTLGESNFLAYQLQKILIHKKIFFSSLTLDHIGYWTDLFYAIIRKRTQLKINHSRLSQFKVLLQPLKDDDALVQDKET</sequence>
<comment type="caution">
    <text evidence="1">The sequence shown here is derived from an EMBL/GenBank/DDBJ whole genome shotgun (WGS) entry which is preliminary data.</text>
</comment>
<accession>A0A3M7T5I7</accession>
<proteinExistence type="predicted"/>
<gene>
    <name evidence="1" type="ORF">BpHYR1_000480</name>
</gene>
<dbReference type="EMBL" id="REGN01000258">
    <property type="protein sequence ID" value="RNA43197.1"/>
    <property type="molecule type" value="Genomic_DNA"/>
</dbReference>
<dbReference type="AlphaFoldDB" id="A0A3M7T5I7"/>